<gene>
    <name evidence="13" type="ORF">AWN90_34170</name>
</gene>
<dbReference type="Proteomes" id="UP000076512">
    <property type="component" value="Unassembled WGS sequence"/>
</dbReference>
<evidence type="ECO:0000256" key="5">
    <source>
        <dbReference type="ARBA" id="ARBA00022989"/>
    </source>
</evidence>
<evidence type="ECO:0000256" key="6">
    <source>
        <dbReference type="ARBA" id="ARBA00023002"/>
    </source>
</evidence>
<dbReference type="GO" id="GO:0016491">
    <property type="term" value="F:oxidoreductase activity"/>
    <property type="evidence" value="ECO:0007669"/>
    <property type="project" value="UniProtKB-KW"/>
</dbReference>
<keyword evidence="4" id="KW-0479">Metal-binding</keyword>
<evidence type="ECO:0000256" key="10">
    <source>
        <dbReference type="ARBA" id="ARBA00023157"/>
    </source>
</evidence>
<dbReference type="InterPro" id="IPR050450">
    <property type="entry name" value="COX15/CtaA_HemeA_synthase"/>
</dbReference>
<feature type="transmembrane region" description="Helical" evidence="12">
    <location>
        <begin position="247"/>
        <end position="267"/>
    </location>
</feature>
<keyword evidence="10" id="KW-1015">Disulfide bond</keyword>
<feature type="transmembrane region" description="Helical" evidence="12">
    <location>
        <begin position="108"/>
        <end position="127"/>
    </location>
</feature>
<dbReference type="PANTHER" id="PTHR35457:SF1">
    <property type="entry name" value="HEME A SYNTHASE"/>
    <property type="match status" value="1"/>
</dbReference>
<dbReference type="InterPro" id="IPR003780">
    <property type="entry name" value="COX15/CtaA_fam"/>
</dbReference>
<dbReference type="EMBL" id="LWGR01000007">
    <property type="protein sequence ID" value="KZM74126.1"/>
    <property type="molecule type" value="Genomic_DNA"/>
</dbReference>
<evidence type="ECO:0000256" key="3">
    <source>
        <dbReference type="ARBA" id="ARBA00022692"/>
    </source>
</evidence>
<evidence type="ECO:0000256" key="8">
    <source>
        <dbReference type="ARBA" id="ARBA00023133"/>
    </source>
</evidence>
<accession>A0A164N9P2</accession>
<dbReference type="PANTHER" id="PTHR35457">
    <property type="entry name" value="HEME A SYNTHASE"/>
    <property type="match status" value="1"/>
</dbReference>
<organism evidence="13 14">
    <name type="scientific">Nocardia terpenica</name>
    <dbReference type="NCBI Taxonomy" id="455432"/>
    <lineage>
        <taxon>Bacteria</taxon>
        <taxon>Bacillati</taxon>
        <taxon>Actinomycetota</taxon>
        <taxon>Actinomycetes</taxon>
        <taxon>Mycobacteriales</taxon>
        <taxon>Nocardiaceae</taxon>
        <taxon>Nocardia</taxon>
    </lineage>
</organism>
<feature type="transmembrane region" description="Helical" evidence="12">
    <location>
        <begin position="133"/>
        <end position="156"/>
    </location>
</feature>
<keyword evidence="2" id="KW-1003">Cell membrane</keyword>
<dbReference type="GO" id="GO:0006784">
    <property type="term" value="P:heme A biosynthetic process"/>
    <property type="evidence" value="ECO:0007669"/>
    <property type="project" value="InterPro"/>
</dbReference>
<comment type="subcellular location">
    <subcellularLocation>
        <location evidence="1">Membrane</location>
        <topology evidence="1">Multi-pass membrane protein</topology>
    </subcellularLocation>
</comment>
<name>A0A164N9P2_9NOCA</name>
<feature type="transmembrane region" description="Helical" evidence="12">
    <location>
        <begin position="273"/>
        <end position="293"/>
    </location>
</feature>
<keyword evidence="5 12" id="KW-1133">Transmembrane helix</keyword>
<comment type="pathway">
    <text evidence="11">Porphyrin-containing compound metabolism.</text>
</comment>
<sequence length="304" mass="31549">MRTPFTMLEGRIGFGQRWLRWAAGAVLVTSVLIVVGGGVVRVTGSGLGCPDWPTCEAGSLAPTPELGVHGVIEFTNRMLTDVLCVVVGALIIVARLQRVPRPRITRWAWAQFWVVVLNAVVGGLTVLARLSPYVVAAHFLAAMLLLTAATVAWDLVSRLDGTAPEPAMGRISFSGRVLLAGSAVLLIVGTAVTGTGPHAGDSSGVRRMPFDWLAVTWVHSLVAVAVVGVTAMLWRSARPGGGLRTRSAWLLVALAAQGVIGIVQAVIGLPAAVVVAHMCGAALVWIGAVRVALETGRAAAVSAG</sequence>
<keyword evidence="8" id="KW-0350">Heme biosynthesis</keyword>
<feature type="transmembrane region" description="Helical" evidence="12">
    <location>
        <begin position="177"/>
        <end position="194"/>
    </location>
</feature>
<evidence type="ECO:0000256" key="11">
    <source>
        <dbReference type="ARBA" id="ARBA00023444"/>
    </source>
</evidence>
<feature type="transmembrane region" description="Helical" evidence="12">
    <location>
        <begin position="78"/>
        <end position="96"/>
    </location>
</feature>
<evidence type="ECO:0000256" key="2">
    <source>
        <dbReference type="ARBA" id="ARBA00022475"/>
    </source>
</evidence>
<evidence type="ECO:0000256" key="1">
    <source>
        <dbReference type="ARBA" id="ARBA00004141"/>
    </source>
</evidence>
<evidence type="ECO:0000256" key="12">
    <source>
        <dbReference type="SAM" id="Phobius"/>
    </source>
</evidence>
<keyword evidence="3 12" id="KW-0812">Transmembrane</keyword>
<evidence type="ECO:0000256" key="4">
    <source>
        <dbReference type="ARBA" id="ARBA00022723"/>
    </source>
</evidence>
<feature type="transmembrane region" description="Helical" evidence="12">
    <location>
        <begin position="21"/>
        <end position="40"/>
    </location>
</feature>
<evidence type="ECO:0000256" key="9">
    <source>
        <dbReference type="ARBA" id="ARBA00023136"/>
    </source>
</evidence>
<keyword evidence="6" id="KW-0560">Oxidoreductase</keyword>
<keyword evidence="9 12" id="KW-0472">Membrane</keyword>
<protein>
    <submittedName>
        <fullName evidence="13">Cytochrome oxidase assembly protein</fullName>
    </submittedName>
</protein>
<evidence type="ECO:0000313" key="13">
    <source>
        <dbReference type="EMBL" id="KZM74126.1"/>
    </source>
</evidence>
<evidence type="ECO:0000256" key="7">
    <source>
        <dbReference type="ARBA" id="ARBA00023004"/>
    </source>
</evidence>
<proteinExistence type="predicted"/>
<feature type="transmembrane region" description="Helical" evidence="12">
    <location>
        <begin position="214"/>
        <end position="235"/>
    </location>
</feature>
<dbReference type="GO" id="GO:0046872">
    <property type="term" value="F:metal ion binding"/>
    <property type="evidence" value="ECO:0007669"/>
    <property type="project" value="UniProtKB-KW"/>
</dbReference>
<dbReference type="GO" id="GO:0016020">
    <property type="term" value="C:membrane"/>
    <property type="evidence" value="ECO:0007669"/>
    <property type="project" value="UniProtKB-SubCell"/>
</dbReference>
<comment type="caution">
    <text evidence="13">The sequence shown here is derived from an EMBL/GenBank/DDBJ whole genome shotgun (WGS) entry which is preliminary data.</text>
</comment>
<dbReference type="STRING" id="455432.AWN90_34170"/>
<dbReference type="Pfam" id="PF02628">
    <property type="entry name" value="COX15-CtaA"/>
    <property type="match status" value="1"/>
</dbReference>
<keyword evidence="7" id="KW-0408">Iron</keyword>
<keyword evidence="14" id="KW-1185">Reference proteome</keyword>
<evidence type="ECO:0000313" key="14">
    <source>
        <dbReference type="Proteomes" id="UP000076512"/>
    </source>
</evidence>
<dbReference type="AlphaFoldDB" id="A0A164N9P2"/>
<reference evidence="13 14" key="1">
    <citation type="submission" date="2016-04" db="EMBL/GenBank/DDBJ databases">
        <authorList>
            <person name="Evans L.H."/>
            <person name="Alamgir A."/>
            <person name="Owens N."/>
            <person name="Weber N.D."/>
            <person name="Virtaneva K."/>
            <person name="Barbian K."/>
            <person name="Babar A."/>
            <person name="Rosenke K."/>
        </authorList>
    </citation>
    <scope>NUCLEOTIDE SEQUENCE [LARGE SCALE GENOMIC DNA]</scope>
    <source>
        <strain evidence="13 14">IFM 0406</strain>
    </source>
</reference>